<dbReference type="InterPro" id="IPR032552">
    <property type="entry name" value="RSB_motif"/>
</dbReference>
<sequence>MINAIESTKEESSKFGQETSKENLLVGSGWSRERHEDDKKENLEREKVNRDVDRRRERSRDRSLDRSRDRSRDRNMSRNRENERMDRERDRRQRRERDIRSHSLTPVRKQKKKEDPPLRLLDDLFRKTKATPCIYWLPLNPEQIRRAEATSEAKGIEREKDRERERNRNSDRERDRDHRRSNRSSDRRRSRSRDRRRY</sequence>
<accession>A0A4C1SM64</accession>
<dbReference type="PANTHER" id="PTHR46589">
    <property type="entry name" value="APOPTOTIC CHROMATIN CONDENSATION INDUCER IN THE NUCLEUS"/>
    <property type="match status" value="1"/>
</dbReference>
<dbReference type="PANTHER" id="PTHR46589:SF1">
    <property type="entry name" value="APOPTOTIC CHROMATIN CONDENSATION INDUCER IN THE NUCLEUS"/>
    <property type="match status" value="1"/>
</dbReference>
<keyword evidence="3" id="KW-1185">Reference proteome</keyword>
<organism evidence="2 3">
    <name type="scientific">Eumeta variegata</name>
    <name type="common">Bagworm moth</name>
    <name type="synonym">Eumeta japonica</name>
    <dbReference type="NCBI Taxonomy" id="151549"/>
    <lineage>
        <taxon>Eukaryota</taxon>
        <taxon>Metazoa</taxon>
        <taxon>Ecdysozoa</taxon>
        <taxon>Arthropoda</taxon>
        <taxon>Hexapoda</taxon>
        <taxon>Insecta</taxon>
        <taxon>Pterygota</taxon>
        <taxon>Neoptera</taxon>
        <taxon>Endopterygota</taxon>
        <taxon>Lepidoptera</taxon>
        <taxon>Glossata</taxon>
        <taxon>Ditrysia</taxon>
        <taxon>Tineoidea</taxon>
        <taxon>Psychidae</taxon>
        <taxon>Oiketicinae</taxon>
        <taxon>Eumeta</taxon>
    </lineage>
</organism>
<dbReference type="GO" id="GO:0061574">
    <property type="term" value="C:ASAP complex"/>
    <property type="evidence" value="ECO:0007669"/>
    <property type="project" value="TreeGrafter"/>
</dbReference>
<feature type="compositionally biased region" description="Basic and acidic residues" evidence="1">
    <location>
        <begin position="147"/>
        <end position="187"/>
    </location>
</feature>
<comment type="caution">
    <text evidence="2">The sequence shown here is derived from an EMBL/GenBank/DDBJ whole genome shotgun (WGS) entry which is preliminary data.</text>
</comment>
<dbReference type="OrthoDB" id="8065155at2759"/>
<dbReference type="InterPro" id="IPR052793">
    <property type="entry name" value="EJC-associated_protein"/>
</dbReference>
<evidence type="ECO:0000256" key="1">
    <source>
        <dbReference type="SAM" id="MobiDB-lite"/>
    </source>
</evidence>
<protein>
    <submittedName>
        <fullName evidence="2">Apoptotic chromatin condensation inducer in the nucleus</fullName>
    </submittedName>
</protein>
<dbReference type="GO" id="GO:0008380">
    <property type="term" value="P:RNA splicing"/>
    <property type="evidence" value="ECO:0007669"/>
    <property type="project" value="TreeGrafter"/>
</dbReference>
<reference evidence="2 3" key="1">
    <citation type="journal article" date="2019" name="Commun. Biol.">
        <title>The bagworm genome reveals a unique fibroin gene that provides high tensile strength.</title>
        <authorList>
            <person name="Kono N."/>
            <person name="Nakamura H."/>
            <person name="Ohtoshi R."/>
            <person name="Tomita M."/>
            <person name="Numata K."/>
            <person name="Arakawa K."/>
        </authorList>
    </citation>
    <scope>NUCLEOTIDE SEQUENCE [LARGE SCALE GENOMIC DNA]</scope>
</reference>
<proteinExistence type="predicted"/>
<feature type="region of interest" description="Disordered" evidence="1">
    <location>
        <begin position="1"/>
        <end position="117"/>
    </location>
</feature>
<dbReference type="Proteomes" id="UP000299102">
    <property type="component" value="Unassembled WGS sequence"/>
</dbReference>
<dbReference type="Pfam" id="PF16294">
    <property type="entry name" value="RSB_motif"/>
    <property type="match status" value="1"/>
</dbReference>
<feature type="compositionally biased region" description="Basic residues" evidence="1">
    <location>
        <begin position="188"/>
        <end position="198"/>
    </location>
</feature>
<dbReference type="GO" id="GO:0003723">
    <property type="term" value="F:RNA binding"/>
    <property type="evidence" value="ECO:0007669"/>
    <property type="project" value="TreeGrafter"/>
</dbReference>
<dbReference type="AlphaFoldDB" id="A0A4C1SM64"/>
<name>A0A4C1SM64_EUMVA</name>
<evidence type="ECO:0000313" key="3">
    <source>
        <dbReference type="Proteomes" id="UP000299102"/>
    </source>
</evidence>
<feature type="compositionally biased region" description="Basic and acidic residues" evidence="1">
    <location>
        <begin position="31"/>
        <end position="101"/>
    </location>
</feature>
<gene>
    <name evidence="2" type="primary">ACIN1</name>
    <name evidence="2" type="ORF">EVAR_68658_1</name>
</gene>
<dbReference type="STRING" id="151549.A0A4C1SM64"/>
<dbReference type="EMBL" id="BGZK01003618">
    <property type="protein sequence ID" value="GBP03064.1"/>
    <property type="molecule type" value="Genomic_DNA"/>
</dbReference>
<dbReference type="GO" id="GO:0071011">
    <property type="term" value="C:precatalytic spliceosome"/>
    <property type="evidence" value="ECO:0007669"/>
    <property type="project" value="TreeGrafter"/>
</dbReference>
<feature type="region of interest" description="Disordered" evidence="1">
    <location>
        <begin position="147"/>
        <end position="198"/>
    </location>
</feature>
<evidence type="ECO:0000313" key="2">
    <source>
        <dbReference type="EMBL" id="GBP03064.1"/>
    </source>
</evidence>